<dbReference type="SMART" id="SM00332">
    <property type="entry name" value="PP2Cc"/>
    <property type="match status" value="1"/>
</dbReference>
<dbReference type="Gene3D" id="3.60.40.10">
    <property type="entry name" value="PPM-type phosphatase domain"/>
    <property type="match status" value="1"/>
</dbReference>
<gene>
    <name evidence="2" type="ORF">H9661_02430</name>
</gene>
<dbReference type="EMBL" id="JACSRA010000003">
    <property type="protein sequence ID" value="MBD7910203.1"/>
    <property type="molecule type" value="Genomic_DNA"/>
</dbReference>
<organism evidence="2 3">
    <name type="scientific">Clostridium cibarium</name>
    <dbReference type="NCBI Taxonomy" id="2762247"/>
    <lineage>
        <taxon>Bacteria</taxon>
        <taxon>Bacillati</taxon>
        <taxon>Bacillota</taxon>
        <taxon>Clostridia</taxon>
        <taxon>Eubacteriales</taxon>
        <taxon>Clostridiaceae</taxon>
        <taxon>Clostridium</taxon>
    </lineage>
</organism>
<dbReference type="Proteomes" id="UP000627781">
    <property type="component" value="Unassembled WGS sequence"/>
</dbReference>
<comment type="caution">
    <text evidence="2">The sequence shown here is derived from an EMBL/GenBank/DDBJ whole genome shotgun (WGS) entry which is preliminary data.</text>
</comment>
<dbReference type="InterPro" id="IPR036457">
    <property type="entry name" value="PPM-type-like_dom_sf"/>
</dbReference>
<proteinExistence type="predicted"/>
<dbReference type="PROSITE" id="PS51746">
    <property type="entry name" value="PPM_2"/>
    <property type="match status" value="1"/>
</dbReference>
<evidence type="ECO:0000313" key="2">
    <source>
        <dbReference type="EMBL" id="MBD7910203.1"/>
    </source>
</evidence>
<evidence type="ECO:0000259" key="1">
    <source>
        <dbReference type="PROSITE" id="PS51746"/>
    </source>
</evidence>
<dbReference type="Pfam" id="PF13672">
    <property type="entry name" value="PP2C_2"/>
    <property type="match status" value="1"/>
</dbReference>
<dbReference type="CDD" id="cd00143">
    <property type="entry name" value="PP2Cc"/>
    <property type="match status" value="1"/>
</dbReference>
<evidence type="ECO:0000313" key="3">
    <source>
        <dbReference type="Proteomes" id="UP000627781"/>
    </source>
</evidence>
<keyword evidence="3" id="KW-1185">Reference proteome</keyword>
<feature type="domain" description="PPM-type phosphatase" evidence="1">
    <location>
        <begin position="4"/>
        <end position="254"/>
    </location>
</feature>
<protein>
    <submittedName>
        <fullName evidence="2">Serine/threonine-protein phosphatase</fullName>
    </submittedName>
</protein>
<sequence>MNFTVGYDTDAGLRKKINQDALLIKTAKSPYGRLGLFIVCDGMGGLSSGELASATVINEMSRWFDEIISHIDFNTVDESDLYKFTCEQIMDLNNKIFEYGTRKDEKLGTTLTLCLFVNDKYYILQVGDSRVYKIANTVEQLTKDQTFVQREVDRGNITIEEAENHPRKNVLLQCVGARKEVEPVMVTGKLTGNEVFLICSDGFYRKLSNNEILNELRWNNLNNSEQIKGKVRKFIDLVKSREERDNITGVIIKVS</sequence>
<dbReference type="RefSeq" id="WP_191767623.1">
    <property type="nucleotide sequence ID" value="NZ_JACSRA010000003.1"/>
</dbReference>
<name>A0ABR8PPV0_9CLOT</name>
<dbReference type="SMART" id="SM00331">
    <property type="entry name" value="PP2C_SIG"/>
    <property type="match status" value="1"/>
</dbReference>
<reference evidence="2 3" key="1">
    <citation type="submission" date="2020-08" db="EMBL/GenBank/DDBJ databases">
        <title>A Genomic Blueprint of the Chicken Gut Microbiome.</title>
        <authorList>
            <person name="Gilroy R."/>
            <person name="Ravi A."/>
            <person name="Getino M."/>
            <person name="Pursley I."/>
            <person name="Horton D.L."/>
            <person name="Alikhan N.-F."/>
            <person name="Baker D."/>
            <person name="Gharbi K."/>
            <person name="Hall N."/>
            <person name="Watson M."/>
            <person name="Adriaenssens E.M."/>
            <person name="Foster-Nyarko E."/>
            <person name="Jarju S."/>
            <person name="Secka A."/>
            <person name="Antonio M."/>
            <person name="Oren A."/>
            <person name="Chaudhuri R."/>
            <person name="La Ragione R.M."/>
            <person name="Hildebrand F."/>
            <person name="Pallen M.J."/>
        </authorList>
    </citation>
    <scope>NUCLEOTIDE SEQUENCE [LARGE SCALE GENOMIC DNA]</scope>
    <source>
        <strain evidence="2 3">Sa3CVN1</strain>
    </source>
</reference>
<dbReference type="InterPro" id="IPR001932">
    <property type="entry name" value="PPM-type_phosphatase-like_dom"/>
</dbReference>
<dbReference type="SUPFAM" id="SSF81606">
    <property type="entry name" value="PP2C-like"/>
    <property type="match status" value="1"/>
</dbReference>
<accession>A0ABR8PPV0</accession>